<dbReference type="Proteomes" id="UP000541444">
    <property type="component" value="Unassembled WGS sequence"/>
</dbReference>
<dbReference type="PROSITE" id="PS00108">
    <property type="entry name" value="PROTEIN_KINASE_ST"/>
    <property type="match status" value="1"/>
</dbReference>
<dbReference type="PROSITE" id="PS50011">
    <property type="entry name" value="PROTEIN_KINASE_DOM"/>
    <property type="match status" value="1"/>
</dbReference>
<evidence type="ECO:0000256" key="4">
    <source>
        <dbReference type="ARBA" id="ARBA00022741"/>
    </source>
</evidence>
<dbReference type="EMBL" id="JACGCM010002892">
    <property type="protein sequence ID" value="KAF6134075.1"/>
    <property type="molecule type" value="Genomic_DNA"/>
</dbReference>
<keyword evidence="3" id="KW-0808">Transferase</keyword>
<evidence type="ECO:0000256" key="3">
    <source>
        <dbReference type="ARBA" id="ARBA00022679"/>
    </source>
</evidence>
<evidence type="ECO:0000313" key="11">
    <source>
        <dbReference type="Proteomes" id="UP000541444"/>
    </source>
</evidence>
<evidence type="ECO:0000256" key="2">
    <source>
        <dbReference type="ARBA" id="ARBA00022527"/>
    </source>
</evidence>
<evidence type="ECO:0000256" key="7">
    <source>
        <dbReference type="ARBA" id="ARBA00047899"/>
    </source>
</evidence>
<name>A0A7J7KUP1_9MAGN</name>
<dbReference type="SMART" id="SM00220">
    <property type="entry name" value="S_TKc"/>
    <property type="match status" value="1"/>
</dbReference>
<dbReference type="Pfam" id="PF00069">
    <property type="entry name" value="Pkinase"/>
    <property type="match status" value="1"/>
</dbReference>
<evidence type="ECO:0000259" key="9">
    <source>
        <dbReference type="PROSITE" id="PS50011"/>
    </source>
</evidence>
<comment type="caution">
    <text evidence="10">The sequence shown here is derived from an EMBL/GenBank/DDBJ whole genome shotgun (WGS) entry which is preliminary data.</text>
</comment>
<keyword evidence="6" id="KW-0067">ATP-binding</keyword>
<comment type="catalytic activity">
    <reaction evidence="8">
        <text>L-seryl-[protein] + ATP = O-phospho-L-seryl-[protein] + ADP + H(+)</text>
        <dbReference type="Rhea" id="RHEA:17989"/>
        <dbReference type="Rhea" id="RHEA-COMP:9863"/>
        <dbReference type="Rhea" id="RHEA-COMP:11604"/>
        <dbReference type="ChEBI" id="CHEBI:15378"/>
        <dbReference type="ChEBI" id="CHEBI:29999"/>
        <dbReference type="ChEBI" id="CHEBI:30616"/>
        <dbReference type="ChEBI" id="CHEBI:83421"/>
        <dbReference type="ChEBI" id="CHEBI:456216"/>
        <dbReference type="EC" id="2.7.11.1"/>
    </reaction>
</comment>
<dbReference type="GO" id="GO:0005524">
    <property type="term" value="F:ATP binding"/>
    <property type="evidence" value="ECO:0007669"/>
    <property type="project" value="UniProtKB-KW"/>
</dbReference>
<evidence type="ECO:0000256" key="8">
    <source>
        <dbReference type="ARBA" id="ARBA00048679"/>
    </source>
</evidence>
<keyword evidence="2" id="KW-0723">Serine/threonine-protein kinase</keyword>
<accession>A0A7J7KUP1</accession>
<evidence type="ECO:0000256" key="6">
    <source>
        <dbReference type="ARBA" id="ARBA00022840"/>
    </source>
</evidence>
<proteinExistence type="predicted"/>
<keyword evidence="11" id="KW-1185">Reference proteome</keyword>
<keyword evidence="5" id="KW-0418">Kinase</keyword>
<evidence type="ECO:0000256" key="1">
    <source>
        <dbReference type="ARBA" id="ARBA00012513"/>
    </source>
</evidence>
<evidence type="ECO:0000313" key="10">
    <source>
        <dbReference type="EMBL" id="KAF6134075.1"/>
    </source>
</evidence>
<reference evidence="10 11" key="1">
    <citation type="journal article" date="2020" name="IScience">
        <title>Genome Sequencing of the Endangered Kingdonia uniflora (Circaeasteraceae, Ranunculales) Reveals Potential Mechanisms of Evolutionary Specialization.</title>
        <authorList>
            <person name="Sun Y."/>
            <person name="Deng T."/>
            <person name="Zhang A."/>
            <person name="Moore M.J."/>
            <person name="Landis J.B."/>
            <person name="Lin N."/>
            <person name="Zhang H."/>
            <person name="Zhang X."/>
            <person name="Huang J."/>
            <person name="Zhang X."/>
            <person name="Sun H."/>
            <person name="Wang H."/>
        </authorList>
    </citation>
    <scope>NUCLEOTIDE SEQUENCE [LARGE SCALE GENOMIC DNA]</scope>
    <source>
        <strain evidence="10">TB1705</strain>
        <tissue evidence="10">Leaf</tissue>
    </source>
</reference>
<protein>
    <recommendedName>
        <fullName evidence="1">non-specific serine/threonine protein kinase</fullName>
        <ecNumber evidence="1">2.7.11.1</ecNumber>
    </recommendedName>
</protein>
<dbReference type="PANTHER" id="PTHR24343">
    <property type="entry name" value="SERINE/THREONINE KINASE"/>
    <property type="match status" value="1"/>
</dbReference>
<feature type="domain" description="Protein kinase" evidence="9">
    <location>
        <begin position="1"/>
        <end position="157"/>
    </location>
</feature>
<evidence type="ECO:0000256" key="5">
    <source>
        <dbReference type="ARBA" id="ARBA00022777"/>
    </source>
</evidence>
<dbReference type="InterPro" id="IPR008271">
    <property type="entry name" value="Ser/Thr_kinase_AS"/>
</dbReference>
<dbReference type="InterPro" id="IPR011009">
    <property type="entry name" value="Kinase-like_dom_sf"/>
</dbReference>
<dbReference type="EC" id="2.7.11.1" evidence="1"/>
<comment type="catalytic activity">
    <reaction evidence="7">
        <text>L-threonyl-[protein] + ATP = O-phospho-L-threonyl-[protein] + ADP + H(+)</text>
        <dbReference type="Rhea" id="RHEA:46608"/>
        <dbReference type="Rhea" id="RHEA-COMP:11060"/>
        <dbReference type="Rhea" id="RHEA-COMP:11605"/>
        <dbReference type="ChEBI" id="CHEBI:15378"/>
        <dbReference type="ChEBI" id="CHEBI:30013"/>
        <dbReference type="ChEBI" id="CHEBI:30616"/>
        <dbReference type="ChEBI" id="CHEBI:61977"/>
        <dbReference type="ChEBI" id="CHEBI:456216"/>
        <dbReference type="EC" id="2.7.11.1"/>
    </reaction>
</comment>
<gene>
    <name evidence="10" type="ORF">GIB67_005085</name>
</gene>
<dbReference type="Gene3D" id="1.10.510.10">
    <property type="entry name" value="Transferase(Phosphotransferase) domain 1"/>
    <property type="match status" value="1"/>
</dbReference>
<sequence>MSKKLIARILSDTGFEYATEVLMEKICHRDLKLENTLFDGSTAPRPKIFICVAFSTQINSRNTDYIAPEVLSKKEYDGKVADVWSCGVTLYVMLVGVYPFEDPKDPRNFRKMIGVHYSIPYYVQISMEYRQLLSWIFVGNPEKSSDISNLSQSIEYILAIVREAGKLVEGATFGGNIIRSSMDLDDLDDDVDLDDVEAIGDFVCAL</sequence>
<keyword evidence="4" id="KW-0547">Nucleotide-binding</keyword>
<dbReference type="PANTHER" id="PTHR24343:SF476">
    <property type="entry name" value="SERINE_THREONINE-PROTEIN KINASE SRK2C"/>
    <property type="match status" value="1"/>
</dbReference>
<dbReference type="InterPro" id="IPR000719">
    <property type="entry name" value="Prot_kinase_dom"/>
</dbReference>
<dbReference type="SUPFAM" id="SSF56112">
    <property type="entry name" value="Protein kinase-like (PK-like)"/>
    <property type="match status" value="1"/>
</dbReference>
<dbReference type="OrthoDB" id="193931at2759"/>
<organism evidence="10 11">
    <name type="scientific">Kingdonia uniflora</name>
    <dbReference type="NCBI Taxonomy" id="39325"/>
    <lineage>
        <taxon>Eukaryota</taxon>
        <taxon>Viridiplantae</taxon>
        <taxon>Streptophyta</taxon>
        <taxon>Embryophyta</taxon>
        <taxon>Tracheophyta</taxon>
        <taxon>Spermatophyta</taxon>
        <taxon>Magnoliopsida</taxon>
        <taxon>Ranunculales</taxon>
        <taxon>Circaeasteraceae</taxon>
        <taxon>Kingdonia</taxon>
    </lineage>
</organism>
<dbReference type="GO" id="GO:0004674">
    <property type="term" value="F:protein serine/threonine kinase activity"/>
    <property type="evidence" value="ECO:0007669"/>
    <property type="project" value="UniProtKB-KW"/>
</dbReference>
<dbReference type="AlphaFoldDB" id="A0A7J7KUP1"/>